<keyword evidence="3" id="KW-1185">Reference proteome</keyword>
<evidence type="ECO:0000259" key="1">
    <source>
        <dbReference type="Pfam" id="PF07762"/>
    </source>
</evidence>
<protein>
    <recommendedName>
        <fullName evidence="1">DUF1618 domain-containing protein</fullName>
    </recommendedName>
</protein>
<dbReference type="PANTHER" id="PTHR33086:SF5">
    <property type="entry name" value="OS05G0468400 PROTEIN"/>
    <property type="match status" value="1"/>
</dbReference>
<gene>
    <name evidence="2" type="ORF">URODEC1_LOCUS9185</name>
</gene>
<sequence length="450" mass="49252">MQPLLRRSLSAAASASGRLLRRALSTAAPGSRPPWALIHRISMAKASTRGASLSLAPPPSPSHIVVPGRVYDAGADRSEGEKDCVTMVGSGAHAASAEGFLLLTSYKFRVREHPLSKIGLSRVVLDLDRIPPFEIVSQYFSRFVCNPISGEMVRLPDFDGQEENMSDQYLGIMTEAAAGRNGPPERYAVAQLTDEEDGVGGGRRFAWRRFESEAGEWDKLVMPSPLPSGRRMDLNHEVLAFGGRLWWVDVSWGAVSADPFSDRPELCSIKLPAGSVLRDQKGEMKELIKRRRMGVSDGRLRYAEVSAEEPFLIKYFTLDERSGCWSLDHQVPFAALLSRDGCCPAPLLGAIDPVNADVLYLSIDREMTLAVDMRRKKVIGASPLNQVRPSKCSSSFFLPCVLTPGLASSRIPGNKGDAGNKTLPYILQADSDSDEEYYVMTTEISMDTGV</sequence>
<dbReference type="EMBL" id="OZ075121">
    <property type="protein sequence ID" value="CAL4901227.1"/>
    <property type="molecule type" value="Genomic_DNA"/>
</dbReference>
<dbReference type="Pfam" id="PF07762">
    <property type="entry name" value="DUF1618"/>
    <property type="match status" value="1"/>
</dbReference>
<accession>A0ABC8W2C8</accession>
<feature type="domain" description="DUF1618" evidence="1">
    <location>
        <begin position="247"/>
        <end position="339"/>
    </location>
</feature>
<dbReference type="PANTHER" id="PTHR33086">
    <property type="entry name" value="OS05G0468200 PROTEIN-RELATED"/>
    <property type="match status" value="1"/>
</dbReference>
<proteinExistence type="predicted"/>
<dbReference type="Proteomes" id="UP001497457">
    <property type="component" value="Chromosome 11b"/>
</dbReference>
<evidence type="ECO:0000313" key="3">
    <source>
        <dbReference type="Proteomes" id="UP001497457"/>
    </source>
</evidence>
<dbReference type="AlphaFoldDB" id="A0ABC8W2C8"/>
<dbReference type="InterPro" id="IPR011676">
    <property type="entry name" value="DUF1618"/>
</dbReference>
<evidence type="ECO:0000313" key="2">
    <source>
        <dbReference type="EMBL" id="CAL4901227.1"/>
    </source>
</evidence>
<organism evidence="2 3">
    <name type="scientific">Urochloa decumbens</name>
    <dbReference type="NCBI Taxonomy" id="240449"/>
    <lineage>
        <taxon>Eukaryota</taxon>
        <taxon>Viridiplantae</taxon>
        <taxon>Streptophyta</taxon>
        <taxon>Embryophyta</taxon>
        <taxon>Tracheophyta</taxon>
        <taxon>Spermatophyta</taxon>
        <taxon>Magnoliopsida</taxon>
        <taxon>Liliopsida</taxon>
        <taxon>Poales</taxon>
        <taxon>Poaceae</taxon>
        <taxon>PACMAD clade</taxon>
        <taxon>Panicoideae</taxon>
        <taxon>Panicodae</taxon>
        <taxon>Paniceae</taxon>
        <taxon>Melinidinae</taxon>
        <taxon>Urochloa</taxon>
    </lineage>
</organism>
<reference evidence="2" key="1">
    <citation type="submission" date="2024-10" db="EMBL/GenBank/DDBJ databases">
        <authorList>
            <person name="Ryan C."/>
        </authorList>
    </citation>
    <scope>NUCLEOTIDE SEQUENCE [LARGE SCALE GENOMIC DNA]</scope>
</reference>
<name>A0ABC8W2C8_9POAL</name>